<reference evidence="10 11" key="1">
    <citation type="journal article" date="2016" name="Nat. Commun.">
        <title>Thousands of microbial genomes shed light on interconnected biogeochemical processes in an aquifer system.</title>
        <authorList>
            <person name="Anantharaman K."/>
            <person name="Brown C.T."/>
            <person name="Hug L.A."/>
            <person name="Sharon I."/>
            <person name="Castelle C.J."/>
            <person name="Probst A.J."/>
            <person name="Thomas B.C."/>
            <person name="Singh A."/>
            <person name="Wilkins M.J."/>
            <person name="Karaoz U."/>
            <person name="Brodie E.L."/>
            <person name="Williams K.H."/>
            <person name="Hubbard S.S."/>
            <person name="Banfield J.F."/>
        </authorList>
    </citation>
    <scope>NUCLEOTIDE SEQUENCE [LARGE SCALE GENOMIC DNA]</scope>
</reference>
<feature type="transmembrane region" description="Helical" evidence="8">
    <location>
        <begin position="523"/>
        <end position="539"/>
    </location>
</feature>
<feature type="transmembrane region" description="Helical" evidence="8">
    <location>
        <begin position="356"/>
        <end position="372"/>
    </location>
</feature>
<dbReference type="Pfam" id="PF13231">
    <property type="entry name" value="PMT_2"/>
    <property type="match status" value="1"/>
</dbReference>
<feature type="transmembrane region" description="Helical" evidence="8">
    <location>
        <begin position="83"/>
        <end position="101"/>
    </location>
</feature>
<gene>
    <name evidence="10" type="ORF">A2382_03675</name>
</gene>
<feature type="transmembrane region" description="Helical" evidence="8">
    <location>
        <begin position="234"/>
        <end position="255"/>
    </location>
</feature>
<evidence type="ECO:0000313" key="11">
    <source>
        <dbReference type="Proteomes" id="UP000178999"/>
    </source>
</evidence>
<dbReference type="GO" id="GO:0009103">
    <property type="term" value="P:lipopolysaccharide biosynthetic process"/>
    <property type="evidence" value="ECO:0007669"/>
    <property type="project" value="UniProtKB-ARBA"/>
</dbReference>
<accession>A0A1F8CR26</accession>
<feature type="transmembrane region" description="Helical" evidence="8">
    <location>
        <begin position="575"/>
        <end position="592"/>
    </location>
</feature>
<evidence type="ECO:0000256" key="5">
    <source>
        <dbReference type="ARBA" id="ARBA00022692"/>
    </source>
</evidence>
<keyword evidence="7 8" id="KW-0472">Membrane</keyword>
<protein>
    <recommendedName>
        <fullName evidence="9">Glycosyltransferase RgtA/B/C/D-like domain-containing protein</fullName>
    </recommendedName>
</protein>
<organism evidence="10 11">
    <name type="scientific">Candidatus Woesebacteria bacterium RIFOXYB1_FULL_38_16</name>
    <dbReference type="NCBI Taxonomy" id="1802538"/>
    <lineage>
        <taxon>Bacteria</taxon>
        <taxon>Candidatus Woeseibacteriota</taxon>
    </lineage>
</organism>
<feature type="transmembrane region" description="Helical" evidence="8">
    <location>
        <begin position="454"/>
        <end position="472"/>
    </location>
</feature>
<feature type="transmembrane region" description="Helical" evidence="8">
    <location>
        <begin position="191"/>
        <end position="214"/>
    </location>
</feature>
<dbReference type="Proteomes" id="UP000178999">
    <property type="component" value="Unassembled WGS sequence"/>
</dbReference>
<feature type="transmembrane region" description="Helical" evidence="8">
    <location>
        <begin position="492"/>
        <end position="511"/>
    </location>
</feature>
<name>A0A1F8CR26_9BACT</name>
<keyword evidence="4" id="KW-0808">Transferase</keyword>
<evidence type="ECO:0000313" key="10">
    <source>
        <dbReference type="EMBL" id="OGM78750.1"/>
    </source>
</evidence>
<feature type="domain" description="Glycosyltransferase RgtA/B/C/D-like" evidence="9">
    <location>
        <begin position="284"/>
        <end position="441"/>
    </location>
</feature>
<keyword evidence="2" id="KW-1003">Cell membrane</keyword>
<dbReference type="InterPro" id="IPR038731">
    <property type="entry name" value="RgtA/B/C-like"/>
</dbReference>
<evidence type="ECO:0000256" key="3">
    <source>
        <dbReference type="ARBA" id="ARBA00022676"/>
    </source>
</evidence>
<keyword evidence="6 8" id="KW-1133">Transmembrane helix</keyword>
<feature type="transmembrane region" description="Helical" evidence="8">
    <location>
        <begin position="333"/>
        <end position="350"/>
    </location>
</feature>
<evidence type="ECO:0000256" key="7">
    <source>
        <dbReference type="ARBA" id="ARBA00023136"/>
    </source>
</evidence>
<evidence type="ECO:0000256" key="1">
    <source>
        <dbReference type="ARBA" id="ARBA00004651"/>
    </source>
</evidence>
<dbReference type="GO" id="GO:0016763">
    <property type="term" value="F:pentosyltransferase activity"/>
    <property type="evidence" value="ECO:0007669"/>
    <property type="project" value="TreeGrafter"/>
</dbReference>
<feature type="transmembrane region" description="Helical" evidence="8">
    <location>
        <begin position="137"/>
        <end position="154"/>
    </location>
</feature>
<dbReference type="STRING" id="1802538.A2382_03675"/>
<evidence type="ECO:0000256" key="6">
    <source>
        <dbReference type="ARBA" id="ARBA00022989"/>
    </source>
</evidence>
<dbReference type="GO" id="GO:0005886">
    <property type="term" value="C:plasma membrane"/>
    <property type="evidence" value="ECO:0007669"/>
    <property type="project" value="UniProtKB-SubCell"/>
</dbReference>
<sequence length="741" mass="85150">MLVSILSIVIFSSSLAKILSDFFVYKLGLNFFLNQFSNSIPSFSSELGITKTLDLTYFSLLISISILLFGLYSFVAKSEKNHITILDTSYLSFSLLLFLQTHFVRHSGKEVLIFFVIIELLYLLAKKKYRDYSFSNWIITANGFLSGFFVMLVVRQFTTSILWVVGVIIFVVTLYHLLARDKKYKFVTSPFHVILTTSALFPWNNMLLFLLGILTGVGLLSKKTPLFLEKNKSLIYSLALFFMISYDPLFYFGNLDSVEEGFWLAWLQRLISGQTLYKDVAVYHPPGIIWGLGFFVKIFGESVYSVRLYFHILKLIGLGIIFLSLRKLLQTKLNIILSSVLILSYVTGFVRNNIEIRLGLGLLGIYLLMHFFEKRKLNWLILSGVATGIATCFSLETGIAAFIASIVGILIFDHRFKNTLKSIYIWFMGIALPLGLVAGVLISQRALRNALSQIIFYAKAFSLGYFNVGVPRSELYNILQWWRVEKYIDSSAVVWEISTWFLAIALIYLFYKAIKREFVLKDKFAGMLGVYCLVLSRVALGRSDWYHLLFVLIIEIILLVYVLESMEKDQRRQTLSIGLWIILGLVVNRSLMQEFINRQIFKLQSYANISQTYKQYKTPRAKIAMDIDAPADSTDALIDFLQTNTSESDKIFTYPWNPELYFLANRNNATSFDTPYSFFTIDYQNQIIKQLEEENPKYVIFNPDMNFASMSVGSLSEVQKYLNSNFEPVTTFGKEKVLTKK</sequence>
<feature type="transmembrane region" description="Helical" evidence="8">
    <location>
        <begin position="545"/>
        <end position="563"/>
    </location>
</feature>
<dbReference type="PANTHER" id="PTHR33908">
    <property type="entry name" value="MANNOSYLTRANSFERASE YKCB-RELATED"/>
    <property type="match status" value="1"/>
</dbReference>
<feature type="transmembrane region" description="Helical" evidence="8">
    <location>
        <begin position="160"/>
        <end position="179"/>
    </location>
</feature>
<evidence type="ECO:0000259" key="9">
    <source>
        <dbReference type="Pfam" id="PF13231"/>
    </source>
</evidence>
<keyword evidence="3" id="KW-0328">Glycosyltransferase</keyword>
<dbReference type="PANTHER" id="PTHR33908:SF11">
    <property type="entry name" value="MEMBRANE PROTEIN"/>
    <property type="match status" value="1"/>
</dbReference>
<comment type="caution">
    <text evidence="10">The sequence shown here is derived from an EMBL/GenBank/DDBJ whole genome shotgun (WGS) entry which is preliminary data.</text>
</comment>
<evidence type="ECO:0000256" key="4">
    <source>
        <dbReference type="ARBA" id="ARBA00022679"/>
    </source>
</evidence>
<feature type="transmembrane region" description="Helical" evidence="8">
    <location>
        <begin position="55"/>
        <end position="76"/>
    </location>
</feature>
<evidence type="ECO:0000256" key="2">
    <source>
        <dbReference type="ARBA" id="ARBA00022475"/>
    </source>
</evidence>
<dbReference type="EMBL" id="MGHY01000029">
    <property type="protein sequence ID" value="OGM78750.1"/>
    <property type="molecule type" value="Genomic_DNA"/>
</dbReference>
<dbReference type="AlphaFoldDB" id="A0A1F8CR26"/>
<feature type="transmembrane region" description="Helical" evidence="8">
    <location>
        <begin position="308"/>
        <end position="326"/>
    </location>
</feature>
<comment type="subcellular location">
    <subcellularLocation>
        <location evidence="1">Cell membrane</location>
        <topology evidence="1">Multi-pass membrane protein</topology>
    </subcellularLocation>
</comment>
<dbReference type="InterPro" id="IPR050297">
    <property type="entry name" value="LipidA_mod_glycosyltrf_83"/>
</dbReference>
<evidence type="ECO:0000256" key="8">
    <source>
        <dbReference type="SAM" id="Phobius"/>
    </source>
</evidence>
<feature type="transmembrane region" description="Helical" evidence="8">
    <location>
        <begin position="379"/>
        <end position="411"/>
    </location>
</feature>
<keyword evidence="5 8" id="KW-0812">Transmembrane</keyword>
<proteinExistence type="predicted"/>
<feature type="transmembrane region" description="Helical" evidence="8">
    <location>
        <begin position="423"/>
        <end position="442"/>
    </location>
</feature>